<reference evidence="1 2" key="1">
    <citation type="submission" date="2020-08" db="EMBL/GenBank/DDBJ databases">
        <title>Sequencing the genomes of 1000 actinobacteria strains.</title>
        <authorList>
            <person name="Klenk H.-P."/>
        </authorList>
    </citation>
    <scope>NUCLEOTIDE SEQUENCE [LARGE SCALE GENOMIC DNA]</scope>
    <source>
        <strain evidence="1 2">DSM 45823</strain>
    </source>
</reference>
<comment type="caution">
    <text evidence="1">The sequence shown here is derived from an EMBL/GenBank/DDBJ whole genome shotgun (WGS) entry which is preliminary data.</text>
</comment>
<dbReference type="RefSeq" id="WP_119726937.1">
    <property type="nucleotide sequence ID" value="NZ_JACJII010000001.1"/>
</dbReference>
<keyword evidence="2" id="KW-1185">Reference proteome</keyword>
<evidence type="ECO:0000313" key="1">
    <source>
        <dbReference type="EMBL" id="MBA9003166.1"/>
    </source>
</evidence>
<name>A0A7W3R7Z4_9ACTN</name>
<protein>
    <submittedName>
        <fullName evidence="1">Uncharacterized protein</fullName>
    </submittedName>
</protein>
<sequence>MRFHPQEMRNLGKAIETEMLDLFKKARYKLNDKPREVQPEVYTMLCISAALVYTQVIEWADQDLMEKGKVAIDFNNRMQDAAKNDEEAERASAIRKVQG</sequence>
<dbReference type="Proteomes" id="UP000539313">
    <property type="component" value="Unassembled WGS sequence"/>
</dbReference>
<accession>A0A7W3R7Z4</accession>
<gene>
    <name evidence="1" type="ORF">HNR21_002048</name>
</gene>
<evidence type="ECO:0000313" key="2">
    <source>
        <dbReference type="Proteomes" id="UP000539313"/>
    </source>
</evidence>
<organism evidence="1 2">
    <name type="scientific">Thermomonospora cellulosilytica</name>
    <dbReference type="NCBI Taxonomy" id="1411118"/>
    <lineage>
        <taxon>Bacteria</taxon>
        <taxon>Bacillati</taxon>
        <taxon>Actinomycetota</taxon>
        <taxon>Actinomycetes</taxon>
        <taxon>Streptosporangiales</taxon>
        <taxon>Thermomonosporaceae</taxon>
        <taxon>Thermomonospora</taxon>
    </lineage>
</organism>
<dbReference type="AlphaFoldDB" id="A0A7W3R7Z4"/>
<proteinExistence type="predicted"/>
<dbReference type="EMBL" id="JACJII010000001">
    <property type="protein sequence ID" value="MBA9003166.1"/>
    <property type="molecule type" value="Genomic_DNA"/>
</dbReference>